<gene>
    <name evidence="1" type="ORF">VNO77_30782</name>
</gene>
<dbReference type="EMBL" id="JAYMYQ010000007">
    <property type="protein sequence ID" value="KAK7320880.1"/>
    <property type="molecule type" value="Genomic_DNA"/>
</dbReference>
<comment type="caution">
    <text evidence="1">The sequence shown here is derived from an EMBL/GenBank/DDBJ whole genome shotgun (WGS) entry which is preliminary data.</text>
</comment>
<keyword evidence="2" id="KW-1185">Reference proteome</keyword>
<organism evidence="1 2">
    <name type="scientific">Canavalia gladiata</name>
    <name type="common">Sword bean</name>
    <name type="synonym">Dolichos gladiatus</name>
    <dbReference type="NCBI Taxonomy" id="3824"/>
    <lineage>
        <taxon>Eukaryota</taxon>
        <taxon>Viridiplantae</taxon>
        <taxon>Streptophyta</taxon>
        <taxon>Embryophyta</taxon>
        <taxon>Tracheophyta</taxon>
        <taxon>Spermatophyta</taxon>
        <taxon>Magnoliopsida</taxon>
        <taxon>eudicotyledons</taxon>
        <taxon>Gunneridae</taxon>
        <taxon>Pentapetalae</taxon>
        <taxon>rosids</taxon>
        <taxon>fabids</taxon>
        <taxon>Fabales</taxon>
        <taxon>Fabaceae</taxon>
        <taxon>Papilionoideae</taxon>
        <taxon>50 kb inversion clade</taxon>
        <taxon>NPAAA clade</taxon>
        <taxon>indigoferoid/millettioid clade</taxon>
        <taxon>Phaseoleae</taxon>
        <taxon>Canavalia</taxon>
    </lineage>
</organism>
<evidence type="ECO:0000313" key="1">
    <source>
        <dbReference type="EMBL" id="KAK7320880.1"/>
    </source>
</evidence>
<protein>
    <submittedName>
        <fullName evidence="1">Uncharacterized protein</fullName>
    </submittedName>
</protein>
<accession>A0AAN9KNF4</accession>
<proteinExistence type="predicted"/>
<reference evidence="1 2" key="1">
    <citation type="submission" date="2024-01" db="EMBL/GenBank/DDBJ databases">
        <title>The genomes of 5 underutilized Papilionoideae crops provide insights into root nodulation and disease resistanc.</title>
        <authorList>
            <person name="Jiang F."/>
        </authorList>
    </citation>
    <scope>NUCLEOTIDE SEQUENCE [LARGE SCALE GENOMIC DNA]</scope>
    <source>
        <strain evidence="1">LVBAO_FW01</strain>
        <tissue evidence="1">Leaves</tissue>
    </source>
</reference>
<name>A0AAN9KNF4_CANGL</name>
<dbReference type="Proteomes" id="UP001367508">
    <property type="component" value="Unassembled WGS sequence"/>
</dbReference>
<sequence>MTVVISLNLLHFKAECLSRSALIKMKRVVGCRDVKEISSVANSSSYGSYPFRVLLPGLQNIMAETSFFFGVIGQDCLLSWILDVGILATKMVATQLALHGDARSSVVSIMGVGLNIVMYNSPLSIMLSKRILVVGRAGAVRFAAIQLAVAVGCSVVTTRGN</sequence>
<dbReference type="AlphaFoldDB" id="A0AAN9KNF4"/>
<evidence type="ECO:0000313" key="2">
    <source>
        <dbReference type="Proteomes" id="UP001367508"/>
    </source>
</evidence>